<dbReference type="PANTHER" id="PTHR21180:SF32">
    <property type="entry name" value="ENDONUCLEASE_EXONUCLEASE_PHOSPHATASE FAMILY DOMAIN-CONTAINING PROTEIN 1"/>
    <property type="match status" value="1"/>
</dbReference>
<feature type="domain" description="Helix-hairpin-helix DNA-binding motif class 1" evidence="2">
    <location>
        <begin position="249"/>
        <end position="268"/>
    </location>
</feature>
<dbReference type="GO" id="GO:0006281">
    <property type="term" value="P:DNA repair"/>
    <property type="evidence" value="ECO:0007669"/>
    <property type="project" value="InterPro"/>
</dbReference>
<feature type="compositionally biased region" description="Low complexity" evidence="1">
    <location>
        <begin position="112"/>
        <end position="133"/>
    </location>
</feature>
<dbReference type="GO" id="GO:0015627">
    <property type="term" value="C:type II protein secretion system complex"/>
    <property type="evidence" value="ECO:0007669"/>
    <property type="project" value="TreeGrafter"/>
</dbReference>
<dbReference type="SUPFAM" id="SSF81585">
    <property type="entry name" value="PsbU/PolX domain-like"/>
    <property type="match status" value="2"/>
</dbReference>
<evidence type="ECO:0000259" key="2">
    <source>
        <dbReference type="SMART" id="SM00278"/>
    </source>
</evidence>
<proteinExistence type="predicted"/>
<dbReference type="InterPro" id="IPR010994">
    <property type="entry name" value="RuvA_2-like"/>
</dbReference>
<dbReference type="GO" id="GO:0003677">
    <property type="term" value="F:DNA binding"/>
    <property type="evidence" value="ECO:0007669"/>
    <property type="project" value="InterPro"/>
</dbReference>
<dbReference type="SUPFAM" id="SSF47781">
    <property type="entry name" value="RuvA domain 2-like"/>
    <property type="match status" value="1"/>
</dbReference>
<dbReference type="Pfam" id="PF12836">
    <property type="entry name" value="HHH_3"/>
    <property type="match status" value="3"/>
</dbReference>
<dbReference type="AlphaFoldDB" id="A0A7V6A1F9"/>
<dbReference type="PANTHER" id="PTHR21180">
    <property type="entry name" value="ENDONUCLEASE/EXONUCLEASE/PHOSPHATASE FAMILY DOMAIN-CONTAINING PROTEIN 1"/>
    <property type="match status" value="1"/>
</dbReference>
<feature type="region of interest" description="Disordered" evidence="1">
    <location>
        <begin position="112"/>
        <end position="148"/>
    </location>
</feature>
<evidence type="ECO:0000313" key="3">
    <source>
        <dbReference type="EMBL" id="HHS28171.1"/>
    </source>
</evidence>
<dbReference type="InterPro" id="IPR003583">
    <property type="entry name" value="Hlx-hairpin-Hlx_DNA-bd_motif"/>
</dbReference>
<protein>
    <submittedName>
        <fullName evidence="3">Helix-hairpin-helix domain-containing protein</fullName>
    </submittedName>
</protein>
<evidence type="ECO:0000256" key="1">
    <source>
        <dbReference type="SAM" id="MobiDB-lite"/>
    </source>
</evidence>
<reference evidence="3" key="1">
    <citation type="journal article" date="2020" name="mSystems">
        <title>Genome- and Community-Level Interaction Insights into Carbon Utilization and Element Cycling Functions of Hydrothermarchaeota in Hydrothermal Sediment.</title>
        <authorList>
            <person name="Zhou Z."/>
            <person name="Liu Y."/>
            <person name="Xu W."/>
            <person name="Pan J."/>
            <person name="Luo Z.H."/>
            <person name="Li M."/>
        </authorList>
    </citation>
    <scope>NUCLEOTIDE SEQUENCE [LARGE SCALE GENOMIC DNA]</scope>
    <source>
        <strain evidence="3">SpSt-767</strain>
    </source>
</reference>
<sequence>MSQGNGKMLEVKWRVLLAAAATILVLLFTQGAALSAAKAAKVDINSATQAELEAVKGIGPATAQKIIENRPYKSLTELKKAGLSAKEITAFKPYLTARKPAVAAAPQAVKTMEPGGAAPAPEAKAAPSTPKTPVDLNTADQKTLESLPGVGPTLAKRIMEARPITSLDELARVKGMSNTKVAALKDRVTFGPAAPKAPVAPTAAAPTATAPAAPAAAKTPVAATTKEGKAAAPKLAPGEKININTAGEADLEKLPEIGPVKAKAIINGRPYKTPEDIMKVKGIKEGIYHKIKDYITVQ</sequence>
<feature type="domain" description="Helix-hairpin-helix DNA-binding motif class 1" evidence="2">
    <location>
        <begin position="50"/>
        <end position="69"/>
    </location>
</feature>
<name>A0A7V6A1F9_9BACT</name>
<dbReference type="Gene3D" id="1.10.150.320">
    <property type="entry name" value="Photosystem II 12 kDa extrinsic protein"/>
    <property type="match status" value="3"/>
</dbReference>
<gene>
    <name evidence="3" type="ORF">ENV52_00515</name>
</gene>
<dbReference type="GO" id="GO:0015628">
    <property type="term" value="P:protein secretion by the type II secretion system"/>
    <property type="evidence" value="ECO:0007669"/>
    <property type="project" value="TreeGrafter"/>
</dbReference>
<feature type="domain" description="Helix-hairpin-helix DNA-binding motif class 1" evidence="2">
    <location>
        <begin position="142"/>
        <end position="161"/>
    </location>
</feature>
<dbReference type="EMBL" id="DTGR01000012">
    <property type="protein sequence ID" value="HHS28171.1"/>
    <property type="molecule type" value="Genomic_DNA"/>
</dbReference>
<dbReference type="SMART" id="SM00278">
    <property type="entry name" value="HhH1"/>
    <property type="match status" value="5"/>
</dbReference>
<feature type="domain" description="Helix-hairpin-helix DNA-binding motif class 1" evidence="2">
    <location>
        <begin position="168"/>
        <end position="187"/>
    </location>
</feature>
<accession>A0A7V6A1F9</accession>
<dbReference type="InterPro" id="IPR051675">
    <property type="entry name" value="Endo/Exo/Phosphatase_dom_1"/>
</dbReference>
<feature type="domain" description="Helix-hairpin-helix DNA-binding motif class 1" evidence="2">
    <location>
        <begin position="275"/>
        <end position="294"/>
    </location>
</feature>
<comment type="caution">
    <text evidence="3">The sequence shown here is derived from an EMBL/GenBank/DDBJ whole genome shotgun (WGS) entry which is preliminary data.</text>
</comment>
<organism evidence="3">
    <name type="scientific">Desulfobacca acetoxidans</name>
    <dbReference type="NCBI Taxonomy" id="60893"/>
    <lineage>
        <taxon>Bacteria</taxon>
        <taxon>Pseudomonadati</taxon>
        <taxon>Thermodesulfobacteriota</taxon>
        <taxon>Desulfobaccia</taxon>
        <taxon>Desulfobaccales</taxon>
        <taxon>Desulfobaccaceae</taxon>
        <taxon>Desulfobacca</taxon>
    </lineage>
</organism>